<comment type="caution">
    <text evidence="2">The sequence shown here is derived from an EMBL/GenBank/DDBJ whole genome shotgun (WGS) entry which is preliminary data.</text>
</comment>
<proteinExistence type="predicted"/>
<feature type="region of interest" description="Disordered" evidence="1">
    <location>
        <begin position="1"/>
        <end position="58"/>
    </location>
</feature>
<sequence length="285" mass="29275">MSQGPDPSDPPSDLRGDACEGRLDGRASPRTVDRPPASAGGMPTAPLDWRPRRSGKGPVDEETLLAMVLSLSELAPDADIDRILTGPQRKRLGIGPRVAAAHPAAPGPVACLESSGGLILPTGTCPDLAAAMRFLFPPPAAAEAEVGILSLPDLVPPPGDCSALWWATDVRVEEGAMTLPVAVGRPALEGDPCGADPAQWDWGPDPGPRGPAEPPILVAPLAPPKLRDRAGVRAHQPQPQPPAPGCGFVADRCPGQPVPRCLPPPDGPPPPPPPGPPAGDGYDRC</sequence>
<feature type="compositionally biased region" description="Basic and acidic residues" evidence="1">
    <location>
        <begin position="12"/>
        <end position="33"/>
    </location>
</feature>
<accession>A0ABQ8UGQ4</accession>
<organism evidence="2 3">
    <name type="scientific">Paratrimastix pyriformis</name>
    <dbReference type="NCBI Taxonomy" id="342808"/>
    <lineage>
        <taxon>Eukaryota</taxon>
        <taxon>Metamonada</taxon>
        <taxon>Preaxostyla</taxon>
        <taxon>Paratrimastigidae</taxon>
        <taxon>Paratrimastix</taxon>
    </lineage>
</organism>
<protein>
    <submittedName>
        <fullName evidence="2">Uncharacterized protein</fullName>
    </submittedName>
</protein>
<keyword evidence="3" id="KW-1185">Reference proteome</keyword>
<reference evidence="2" key="1">
    <citation type="journal article" date="2022" name="bioRxiv">
        <title>Genomics of Preaxostyla Flagellates Illuminates Evolutionary Transitions and the Path Towards Mitochondrial Loss.</title>
        <authorList>
            <person name="Novak L.V.F."/>
            <person name="Treitli S.C."/>
            <person name="Pyrih J."/>
            <person name="Halakuc P."/>
            <person name="Pipaliya S.V."/>
            <person name="Vacek V."/>
            <person name="Brzon O."/>
            <person name="Soukal P."/>
            <person name="Eme L."/>
            <person name="Dacks J.B."/>
            <person name="Karnkowska A."/>
            <person name="Elias M."/>
            <person name="Hampl V."/>
        </authorList>
    </citation>
    <scope>NUCLEOTIDE SEQUENCE</scope>
    <source>
        <strain evidence="2">RCP-MX</strain>
    </source>
</reference>
<evidence type="ECO:0000256" key="1">
    <source>
        <dbReference type="SAM" id="MobiDB-lite"/>
    </source>
</evidence>
<dbReference type="Proteomes" id="UP001141327">
    <property type="component" value="Unassembled WGS sequence"/>
</dbReference>
<feature type="compositionally biased region" description="Pro residues" evidence="1">
    <location>
        <begin position="256"/>
        <end position="277"/>
    </location>
</feature>
<dbReference type="EMBL" id="JAPMOS010000037">
    <property type="protein sequence ID" value="KAJ4457958.1"/>
    <property type="molecule type" value="Genomic_DNA"/>
</dbReference>
<evidence type="ECO:0000313" key="2">
    <source>
        <dbReference type="EMBL" id="KAJ4457958.1"/>
    </source>
</evidence>
<feature type="compositionally biased region" description="Pro residues" evidence="1">
    <location>
        <begin position="205"/>
        <end position="214"/>
    </location>
</feature>
<feature type="region of interest" description="Disordered" evidence="1">
    <location>
        <begin position="188"/>
        <end position="285"/>
    </location>
</feature>
<gene>
    <name evidence="2" type="ORF">PAPYR_6492</name>
</gene>
<evidence type="ECO:0000313" key="3">
    <source>
        <dbReference type="Proteomes" id="UP001141327"/>
    </source>
</evidence>
<name>A0ABQ8UGQ4_9EUKA</name>